<feature type="transmembrane region" description="Helical" evidence="1">
    <location>
        <begin position="429"/>
        <end position="449"/>
    </location>
</feature>
<dbReference type="InterPro" id="IPR015890">
    <property type="entry name" value="Chorismate_C"/>
</dbReference>
<protein>
    <submittedName>
        <fullName evidence="4">Anthranilate synthase component 1</fullName>
        <ecNumber evidence="4">4.1.3.27</ecNumber>
    </submittedName>
</protein>
<keyword evidence="4" id="KW-0456">Lyase</keyword>
<dbReference type="InterPro" id="IPR019999">
    <property type="entry name" value="Anth_synth_I-like"/>
</dbReference>
<feature type="domain" description="Anthranilate synthase component I N-terminal" evidence="3">
    <location>
        <begin position="26"/>
        <end position="182"/>
    </location>
</feature>
<dbReference type="GO" id="GO:0004049">
    <property type="term" value="F:anthranilate synthase activity"/>
    <property type="evidence" value="ECO:0007669"/>
    <property type="project" value="UniProtKB-EC"/>
</dbReference>
<sequence length="502" mass="53882">MPTTSATPAGARIAVDLETVSVETSDPLAAYVALRDLVGEEQVFLLESLAGPIADTRASLAGVTGLLEVQVHRSRVTFTGVPDLVTAAADALVHGGVTQPDGAGFRLTSDAGLFDLPRVLDAMFDVERDAERFGFGVLVFHGYDAVRYIERLPRLIDDPPEPAPDAVFALVRALVEIDLTEQTGRLTLASSPGWPELELPAVVAALEVLPTALPEPAVPAPLGVVDDTTQAEFVEHAQQALEHIRVGDIYQVQVGHAITVRTQADELTVYRRMRERNPSPYMSLMPIAGRTVVGASPELFLRLEGRTATMRPIAGTARRSGDAARDELAVERLLSDPKERAEHVMLVDLCRNDMGRVSVAGSVSVDDFMVIEAYSHLFHIVSSVSSTVRAEHDVYDVIRAGFPAGTMTGAPKVRAMEIIEELETSRRGLYAGSFGLIGFGGWTILGLAIRMTVRTGTGDDRAYVLRASAGVVADSTPDGEWAETLTKMGAAYWAVTGEELVS</sequence>
<dbReference type="Pfam" id="PF04715">
    <property type="entry name" value="Anth_synt_I_N"/>
    <property type="match status" value="1"/>
</dbReference>
<organism evidence="4 5">
    <name type="scientific">Microlunatus antarcticus</name>
    <dbReference type="NCBI Taxonomy" id="53388"/>
    <lineage>
        <taxon>Bacteria</taxon>
        <taxon>Bacillati</taxon>
        <taxon>Actinomycetota</taxon>
        <taxon>Actinomycetes</taxon>
        <taxon>Propionibacteriales</taxon>
        <taxon>Propionibacteriaceae</taxon>
        <taxon>Microlunatus</taxon>
    </lineage>
</organism>
<dbReference type="PANTHER" id="PTHR11236:SF9">
    <property type="entry name" value="ANTHRANILATE SYNTHASE COMPONENT 1"/>
    <property type="match status" value="1"/>
</dbReference>
<dbReference type="AlphaFoldDB" id="A0A7W5P6F5"/>
<evidence type="ECO:0000256" key="1">
    <source>
        <dbReference type="SAM" id="Phobius"/>
    </source>
</evidence>
<evidence type="ECO:0000313" key="5">
    <source>
        <dbReference type="Proteomes" id="UP000565572"/>
    </source>
</evidence>
<accession>A0A7W5P6F5</accession>
<evidence type="ECO:0000313" key="4">
    <source>
        <dbReference type="EMBL" id="MBB3325791.1"/>
    </source>
</evidence>
<dbReference type="EMBL" id="JACHZG010000001">
    <property type="protein sequence ID" value="MBB3325791.1"/>
    <property type="molecule type" value="Genomic_DNA"/>
</dbReference>
<dbReference type="InterPro" id="IPR005801">
    <property type="entry name" value="ADC_synthase"/>
</dbReference>
<evidence type="ECO:0000259" key="2">
    <source>
        <dbReference type="Pfam" id="PF00425"/>
    </source>
</evidence>
<feature type="domain" description="Chorismate-utilising enzyme C-terminal" evidence="2">
    <location>
        <begin position="230"/>
        <end position="487"/>
    </location>
</feature>
<keyword evidence="1" id="KW-0812">Transmembrane</keyword>
<proteinExistence type="predicted"/>
<dbReference type="Pfam" id="PF00425">
    <property type="entry name" value="Chorismate_bind"/>
    <property type="match status" value="1"/>
</dbReference>
<dbReference type="EC" id="4.1.3.27" evidence="4"/>
<dbReference type="Gene3D" id="3.60.120.10">
    <property type="entry name" value="Anthranilate synthase"/>
    <property type="match status" value="1"/>
</dbReference>
<reference evidence="4 5" key="1">
    <citation type="submission" date="2020-08" db="EMBL/GenBank/DDBJ databases">
        <title>Sequencing the genomes of 1000 actinobacteria strains.</title>
        <authorList>
            <person name="Klenk H.-P."/>
        </authorList>
    </citation>
    <scope>NUCLEOTIDE SEQUENCE [LARGE SCALE GENOMIC DNA]</scope>
    <source>
        <strain evidence="4 5">DSM 11053</strain>
    </source>
</reference>
<dbReference type="SUPFAM" id="SSF56322">
    <property type="entry name" value="ADC synthase"/>
    <property type="match status" value="1"/>
</dbReference>
<keyword evidence="1" id="KW-0472">Membrane</keyword>
<dbReference type="RefSeq" id="WP_183336843.1">
    <property type="nucleotide sequence ID" value="NZ_JACHZG010000001.1"/>
</dbReference>
<dbReference type="InterPro" id="IPR006805">
    <property type="entry name" value="Anth_synth_I_N"/>
</dbReference>
<keyword evidence="1" id="KW-1133">Transmembrane helix</keyword>
<gene>
    <name evidence="4" type="ORF">FHX39_000735</name>
</gene>
<dbReference type="GO" id="GO:0000162">
    <property type="term" value="P:L-tryptophan biosynthetic process"/>
    <property type="evidence" value="ECO:0007669"/>
    <property type="project" value="TreeGrafter"/>
</dbReference>
<dbReference type="PRINTS" id="PR00095">
    <property type="entry name" value="ANTSNTHASEI"/>
</dbReference>
<evidence type="ECO:0000259" key="3">
    <source>
        <dbReference type="Pfam" id="PF04715"/>
    </source>
</evidence>
<comment type="caution">
    <text evidence="4">The sequence shown here is derived from an EMBL/GenBank/DDBJ whole genome shotgun (WGS) entry which is preliminary data.</text>
</comment>
<dbReference type="PANTHER" id="PTHR11236">
    <property type="entry name" value="AMINOBENZOATE/ANTHRANILATE SYNTHASE"/>
    <property type="match status" value="1"/>
</dbReference>
<keyword evidence="5" id="KW-1185">Reference proteome</keyword>
<dbReference type="Proteomes" id="UP000565572">
    <property type="component" value="Unassembled WGS sequence"/>
</dbReference>
<name>A0A7W5P6F5_9ACTN</name>